<evidence type="ECO:0000313" key="1">
    <source>
        <dbReference type="EMBL" id="MDU9693488.1"/>
    </source>
</evidence>
<name>A0AAX6NC75_PRIAR</name>
<sequence>MNNKLQQEKESLYKKGVKTVQIKVDALVILDEQGYVTGIKLPNEAEYLGKEFKQL</sequence>
<comment type="caution">
    <text evidence="1">The sequence shown here is derived from an EMBL/GenBank/DDBJ whole genome shotgun (WGS) entry which is preliminary data.</text>
</comment>
<dbReference type="EMBL" id="JAPTGD010000002">
    <property type="protein sequence ID" value="MDU9693488.1"/>
    <property type="molecule type" value="Genomic_DNA"/>
</dbReference>
<reference evidence="1" key="1">
    <citation type="journal article" date="2022" name="J Environ Chem Eng">
        <title>Biodegradation of petroleum oil using a constructed nonpathogenic and heavy metal-tolerant bacterial consortium isolated from marine sponges.</title>
        <authorList>
            <person name="Dechsakulwatana C."/>
            <person name="Rungsihiranrut A."/>
            <person name="Muangchinda C."/>
            <person name="Ningthoujam R."/>
            <person name="Klankeo P."/>
            <person name="Pinyakong O."/>
        </authorList>
    </citation>
    <scope>NUCLEOTIDE SEQUENCE</scope>
    <source>
        <strain evidence="1">TL01-2</strain>
    </source>
</reference>
<dbReference type="RefSeq" id="WP_316910715.1">
    <property type="nucleotide sequence ID" value="NZ_JAPTGD010000002.1"/>
</dbReference>
<gene>
    <name evidence="1" type="ORF">O0Q50_20135</name>
</gene>
<accession>A0AAX6NC75</accession>
<organism evidence="1 2">
    <name type="scientific">Priestia aryabhattai</name>
    <name type="common">Bacillus aryabhattai</name>
    <dbReference type="NCBI Taxonomy" id="412384"/>
    <lineage>
        <taxon>Bacteria</taxon>
        <taxon>Bacillati</taxon>
        <taxon>Bacillota</taxon>
        <taxon>Bacilli</taxon>
        <taxon>Bacillales</taxon>
        <taxon>Bacillaceae</taxon>
        <taxon>Priestia</taxon>
    </lineage>
</organism>
<reference evidence="1" key="2">
    <citation type="submission" date="2022-12" db="EMBL/GenBank/DDBJ databases">
        <authorList>
            <person name="Dechsakulwatana C."/>
            <person name="Rungsihiranrut A."/>
            <person name="Muangchinda C."/>
            <person name="Ningthoujam R."/>
            <person name="Klankeo P."/>
            <person name="Pinyakong O."/>
        </authorList>
    </citation>
    <scope>NUCLEOTIDE SEQUENCE</scope>
    <source>
        <strain evidence="1">TL01-2</strain>
    </source>
</reference>
<proteinExistence type="predicted"/>
<evidence type="ECO:0000313" key="2">
    <source>
        <dbReference type="Proteomes" id="UP001269400"/>
    </source>
</evidence>
<dbReference type="Proteomes" id="UP001269400">
    <property type="component" value="Unassembled WGS sequence"/>
</dbReference>
<dbReference type="AlphaFoldDB" id="A0AAX6NC75"/>
<protein>
    <submittedName>
        <fullName evidence="1">Uncharacterized protein</fullName>
    </submittedName>
</protein>